<dbReference type="Gene3D" id="2.170.220.10">
    <property type="match status" value="1"/>
</dbReference>
<evidence type="ECO:0000256" key="6">
    <source>
        <dbReference type="ARBA" id="ARBA00022840"/>
    </source>
</evidence>
<evidence type="ECO:0000256" key="1">
    <source>
        <dbReference type="ARBA" id="ARBA00003314"/>
    </source>
</evidence>
<dbReference type="Pfam" id="PF19303">
    <property type="entry name" value="Anticodon_3"/>
    <property type="match status" value="1"/>
</dbReference>
<dbReference type="InterPro" id="IPR023457">
    <property type="entry name" value="Met-tRNA_synth_2"/>
</dbReference>
<gene>
    <name evidence="9 12" type="primary">metG</name>
    <name evidence="12" type="ORF">GCM10007925_14340</name>
</gene>
<feature type="short sequence motif" description="'KMSKS' region" evidence="9">
    <location>
        <begin position="299"/>
        <end position="303"/>
    </location>
</feature>
<dbReference type="InterPro" id="IPR009080">
    <property type="entry name" value="tRNAsynth_Ia_anticodon-bd"/>
</dbReference>
<dbReference type="NCBIfam" id="NF008900">
    <property type="entry name" value="PRK12267.1"/>
    <property type="match status" value="1"/>
</dbReference>
<comment type="subcellular location">
    <subcellularLocation>
        <location evidence="2 9">Cytoplasm</location>
    </subcellularLocation>
</comment>
<dbReference type="InterPro" id="IPR014758">
    <property type="entry name" value="Met-tRNA_synth"/>
</dbReference>
<evidence type="ECO:0000256" key="7">
    <source>
        <dbReference type="ARBA" id="ARBA00022917"/>
    </source>
</evidence>
<name>A0ABQ5Z6T4_9SPHN</name>
<keyword evidence="4 9" id="KW-0436">Ligase</keyword>
<evidence type="ECO:0000313" key="13">
    <source>
        <dbReference type="Proteomes" id="UP001156703"/>
    </source>
</evidence>
<dbReference type="CDD" id="cd00814">
    <property type="entry name" value="MetRS_core"/>
    <property type="match status" value="1"/>
</dbReference>
<protein>
    <recommendedName>
        <fullName evidence="9">Methionine--tRNA ligase</fullName>
        <ecNumber evidence="9">6.1.1.10</ecNumber>
    </recommendedName>
    <alternativeName>
        <fullName evidence="9">Methionyl-tRNA synthetase</fullName>
        <shortName evidence="9">MetRS</shortName>
    </alternativeName>
</protein>
<comment type="subunit">
    <text evidence="9">Monomer.</text>
</comment>
<dbReference type="Gene3D" id="3.40.50.620">
    <property type="entry name" value="HUPs"/>
    <property type="match status" value="1"/>
</dbReference>
<evidence type="ECO:0000256" key="2">
    <source>
        <dbReference type="ARBA" id="ARBA00004496"/>
    </source>
</evidence>
<dbReference type="InterPro" id="IPR015413">
    <property type="entry name" value="Methionyl/Leucyl_tRNA_Synth"/>
</dbReference>
<dbReference type="SUPFAM" id="SSF52374">
    <property type="entry name" value="Nucleotidylyl transferase"/>
    <property type="match status" value="1"/>
</dbReference>
<dbReference type="GO" id="GO:0016874">
    <property type="term" value="F:ligase activity"/>
    <property type="evidence" value="ECO:0007669"/>
    <property type="project" value="UniProtKB-KW"/>
</dbReference>
<evidence type="ECO:0000256" key="9">
    <source>
        <dbReference type="HAMAP-Rule" id="MF_01228"/>
    </source>
</evidence>
<evidence type="ECO:0000259" key="11">
    <source>
        <dbReference type="Pfam" id="PF19303"/>
    </source>
</evidence>
<dbReference type="Gene3D" id="1.10.730.10">
    <property type="entry name" value="Isoleucyl-tRNA Synthetase, Domain 1"/>
    <property type="match status" value="1"/>
</dbReference>
<proteinExistence type="inferred from homology"/>
<evidence type="ECO:0000313" key="12">
    <source>
        <dbReference type="EMBL" id="GLR47721.1"/>
    </source>
</evidence>
<evidence type="ECO:0000256" key="8">
    <source>
        <dbReference type="ARBA" id="ARBA00023146"/>
    </source>
</evidence>
<reference evidence="13" key="1">
    <citation type="journal article" date="2019" name="Int. J. Syst. Evol. Microbiol.">
        <title>The Global Catalogue of Microorganisms (GCM) 10K type strain sequencing project: providing services to taxonomists for standard genome sequencing and annotation.</title>
        <authorList>
            <consortium name="The Broad Institute Genomics Platform"/>
            <consortium name="The Broad Institute Genome Sequencing Center for Infectious Disease"/>
            <person name="Wu L."/>
            <person name="Ma J."/>
        </authorList>
    </citation>
    <scope>NUCLEOTIDE SEQUENCE [LARGE SCALE GENOMIC DNA]</scope>
    <source>
        <strain evidence="13">NBRC 102146</strain>
    </source>
</reference>
<keyword evidence="3 9" id="KW-0963">Cytoplasm</keyword>
<feature type="domain" description="Methionyl/Leucyl tRNA synthetase" evidence="10">
    <location>
        <begin position="6"/>
        <end position="362"/>
    </location>
</feature>
<dbReference type="PRINTS" id="PR01041">
    <property type="entry name" value="TRNASYNTHMET"/>
</dbReference>
<evidence type="ECO:0000256" key="5">
    <source>
        <dbReference type="ARBA" id="ARBA00022741"/>
    </source>
</evidence>
<dbReference type="EC" id="6.1.1.10" evidence="9"/>
<dbReference type="PANTHER" id="PTHR43326:SF1">
    <property type="entry name" value="METHIONINE--TRNA LIGASE, MITOCHONDRIAL"/>
    <property type="match status" value="1"/>
</dbReference>
<keyword evidence="7 9" id="KW-0648">Protein biosynthesis</keyword>
<dbReference type="InterPro" id="IPR014729">
    <property type="entry name" value="Rossmann-like_a/b/a_fold"/>
</dbReference>
<dbReference type="CDD" id="cd07957">
    <property type="entry name" value="Anticodon_Ia_Met"/>
    <property type="match status" value="1"/>
</dbReference>
<organism evidence="12 13">
    <name type="scientific">Sphingomonas astaxanthinifaciens DSM 22298</name>
    <dbReference type="NCBI Taxonomy" id="1123267"/>
    <lineage>
        <taxon>Bacteria</taxon>
        <taxon>Pseudomonadati</taxon>
        <taxon>Pseudomonadota</taxon>
        <taxon>Alphaproteobacteria</taxon>
        <taxon>Sphingomonadales</taxon>
        <taxon>Sphingomonadaceae</taxon>
        <taxon>Sphingomonas</taxon>
    </lineage>
</organism>
<keyword evidence="6 9" id="KW-0067">ATP-binding</keyword>
<dbReference type="PANTHER" id="PTHR43326">
    <property type="entry name" value="METHIONYL-TRNA SYNTHETASE"/>
    <property type="match status" value="1"/>
</dbReference>
<evidence type="ECO:0000259" key="10">
    <source>
        <dbReference type="Pfam" id="PF09334"/>
    </source>
</evidence>
<comment type="catalytic activity">
    <reaction evidence="9">
        <text>tRNA(Met) + L-methionine + ATP = L-methionyl-tRNA(Met) + AMP + diphosphate</text>
        <dbReference type="Rhea" id="RHEA:13481"/>
        <dbReference type="Rhea" id="RHEA-COMP:9667"/>
        <dbReference type="Rhea" id="RHEA-COMP:9698"/>
        <dbReference type="ChEBI" id="CHEBI:30616"/>
        <dbReference type="ChEBI" id="CHEBI:33019"/>
        <dbReference type="ChEBI" id="CHEBI:57844"/>
        <dbReference type="ChEBI" id="CHEBI:78442"/>
        <dbReference type="ChEBI" id="CHEBI:78530"/>
        <dbReference type="ChEBI" id="CHEBI:456215"/>
        <dbReference type="EC" id="6.1.1.10"/>
    </reaction>
</comment>
<keyword evidence="5 9" id="KW-0547">Nucleotide-binding</keyword>
<dbReference type="InterPro" id="IPR001412">
    <property type="entry name" value="aa-tRNA-synth_I_CS"/>
</dbReference>
<accession>A0ABQ5Z6T4</accession>
<keyword evidence="8 9" id="KW-0030">Aminoacyl-tRNA synthetase</keyword>
<dbReference type="Pfam" id="PF09334">
    <property type="entry name" value="tRNA-synt_1g"/>
    <property type="match status" value="1"/>
</dbReference>
<comment type="caution">
    <text evidence="12">The sequence shown here is derived from an EMBL/GenBank/DDBJ whole genome shotgun (WGS) entry which is preliminary data.</text>
</comment>
<dbReference type="NCBIfam" id="TIGR00398">
    <property type="entry name" value="metG"/>
    <property type="match status" value="1"/>
</dbReference>
<dbReference type="Proteomes" id="UP001156703">
    <property type="component" value="Unassembled WGS sequence"/>
</dbReference>
<comment type="function">
    <text evidence="1 9">Is required not only for elongation of protein synthesis but also for the initiation of all mRNA translation through initiator tRNA(fMet) aminoacylation.</text>
</comment>
<sequence length="501" mass="55586">MSEPFYLTTAIAYPNGCPHIGHAYEAIAADVIARFQRAQGRDVRLVTGTDEHGLKMVQTARGQGRDTLEFADEMSGHFRDMCDGLAISYDAFVRTTEPRHHEASIALWKAMEANGDLYLDRYEGWYSVRDEAFYDEKEITTGDNGEKLSPQGTPVEWTVEESWFFRLSRYAEPLLKLYADNPDFIRPESRRNEVVRFVEGGLKDLSVSRTSFDWGVPVPGSPGHVMYVWVDALTTYMTGVGFPDDRDNYDRFWPADLHLIGKDIVRFHAVYWPAFLMSAKLPLPKAVFGHGFLLARGEKMSKSLGNVVDPMELARIYGVDSLRYFLIREVSFGQDGSYSDEAIVTRCNAELANSFGNLAQRTFSMIVKNLDGVLPPAGEDPADAELLAKVAEAEAAVTARFTDYDFSAGLEAWMAAVFAANAYVDAMAPWALRKTDPARMAAVLGTLAAAVERLGACVEPVVPGSIAKLRAYLEEGRAADRLAQPTPIFPRLDLVTTDEPA</sequence>
<keyword evidence="13" id="KW-1185">Reference proteome</keyword>
<dbReference type="SUPFAM" id="SSF47323">
    <property type="entry name" value="Anticodon-binding domain of a subclass of class I aminoacyl-tRNA synthetases"/>
    <property type="match status" value="1"/>
</dbReference>
<evidence type="ECO:0000256" key="4">
    <source>
        <dbReference type="ARBA" id="ARBA00022598"/>
    </source>
</evidence>
<feature type="short sequence motif" description="'HIGH' region" evidence="9">
    <location>
        <begin position="12"/>
        <end position="22"/>
    </location>
</feature>
<dbReference type="PROSITE" id="PS00178">
    <property type="entry name" value="AA_TRNA_LIGASE_I"/>
    <property type="match status" value="1"/>
</dbReference>
<dbReference type="InterPro" id="IPR033911">
    <property type="entry name" value="MetRS_core"/>
</dbReference>
<dbReference type="EMBL" id="BSOO01000012">
    <property type="protein sequence ID" value="GLR47721.1"/>
    <property type="molecule type" value="Genomic_DNA"/>
</dbReference>
<comment type="similarity">
    <text evidence="9">Belongs to the class-I aminoacyl-tRNA synthetase family. MetG type 2B subfamily.</text>
</comment>
<evidence type="ECO:0000256" key="3">
    <source>
        <dbReference type="ARBA" id="ARBA00022490"/>
    </source>
</evidence>
<comment type="caution">
    <text evidence="9">Lacks conserved residue(s) required for the propagation of feature annotation.</text>
</comment>
<dbReference type="HAMAP" id="MF_01228">
    <property type="entry name" value="Met_tRNA_synth_type2"/>
    <property type="match status" value="1"/>
</dbReference>
<dbReference type="RefSeq" id="WP_029942362.1">
    <property type="nucleotide sequence ID" value="NZ_BSOO01000012.1"/>
</dbReference>
<feature type="domain" description="Methionyl-tRNA synthetase anticodon-binding" evidence="11">
    <location>
        <begin position="381"/>
        <end position="475"/>
    </location>
</feature>
<dbReference type="InterPro" id="IPR041872">
    <property type="entry name" value="Anticodon_Met"/>
</dbReference>